<protein>
    <recommendedName>
        <fullName evidence="15">Sensory/regulatory protein RpfC</fullName>
        <ecNumber evidence="3">2.7.13.3</ecNumber>
    </recommendedName>
</protein>
<evidence type="ECO:0000256" key="17">
    <source>
        <dbReference type="PROSITE-ProRule" id="PRU00169"/>
    </source>
</evidence>
<dbReference type="InterPro" id="IPR036641">
    <property type="entry name" value="HPT_dom_sf"/>
</dbReference>
<keyword evidence="11" id="KW-1133">Transmembrane helix</keyword>
<dbReference type="Gene3D" id="3.30.565.10">
    <property type="entry name" value="Histidine kinase-like ATPase, C-terminal domain"/>
    <property type="match status" value="1"/>
</dbReference>
<dbReference type="Proteomes" id="UP000199518">
    <property type="component" value="Unassembled WGS sequence"/>
</dbReference>
<dbReference type="SMART" id="SM00448">
    <property type="entry name" value="REC"/>
    <property type="match status" value="4"/>
</dbReference>
<dbReference type="SUPFAM" id="SSF52172">
    <property type="entry name" value="CheY-like"/>
    <property type="match status" value="4"/>
</dbReference>
<dbReference type="Gene3D" id="1.20.120.160">
    <property type="entry name" value="HPT domain"/>
    <property type="match status" value="1"/>
</dbReference>
<reference evidence="23" key="1">
    <citation type="submission" date="2016-10" db="EMBL/GenBank/DDBJ databases">
        <authorList>
            <person name="Varghese N."/>
            <person name="Submissions S."/>
        </authorList>
    </citation>
    <scope>NUCLEOTIDE SEQUENCE [LARGE SCALE GENOMIC DNA]</scope>
    <source>
        <strain evidence="23">DSM 26348</strain>
    </source>
</reference>
<dbReference type="InterPro" id="IPR008207">
    <property type="entry name" value="Sig_transdc_His_kin_Hpt_dom"/>
</dbReference>
<dbReference type="SMART" id="SM00387">
    <property type="entry name" value="HATPase_c"/>
    <property type="match status" value="1"/>
</dbReference>
<name>A0A1I3QHH8_9PLAN</name>
<evidence type="ECO:0000259" key="20">
    <source>
        <dbReference type="PROSITE" id="PS50110"/>
    </source>
</evidence>
<evidence type="ECO:0000256" key="13">
    <source>
        <dbReference type="ARBA" id="ARBA00023136"/>
    </source>
</evidence>
<keyword evidence="13" id="KW-0472">Membrane</keyword>
<dbReference type="CDD" id="cd16922">
    <property type="entry name" value="HATPase_EvgS-ArcB-TorS-like"/>
    <property type="match status" value="1"/>
</dbReference>
<proteinExistence type="predicted"/>
<dbReference type="PROSITE" id="PS50109">
    <property type="entry name" value="HIS_KIN"/>
    <property type="match status" value="1"/>
</dbReference>
<dbReference type="SUPFAM" id="SSF47384">
    <property type="entry name" value="Homodimeric domain of signal transducing histidine kinase"/>
    <property type="match status" value="1"/>
</dbReference>
<keyword evidence="7" id="KW-0812">Transmembrane</keyword>
<evidence type="ECO:0000256" key="3">
    <source>
        <dbReference type="ARBA" id="ARBA00012438"/>
    </source>
</evidence>
<dbReference type="PRINTS" id="PR00344">
    <property type="entry name" value="BCTRLSENSOR"/>
</dbReference>
<dbReference type="Pfam" id="PF01627">
    <property type="entry name" value="Hpt"/>
    <property type="match status" value="1"/>
</dbReference>
<keyword evidence="5 17" id="KW-0597">Phosphoprotein</keyword>
<evidence type="ECO:0000256" key="6">
    <source>
        <dbReference type="ARBA" id="ARBA00022679"/>
    </source>
</evidence>
<keyword evidence="10" id="KW-0067">ATP-binding</keyword>
<keyword evidence="18" id="KW-0175">Coiled coil</keyword>
<keyword evidence="4" id="KW-1003">Cell membrane</keyword>
<dbReference type="InterPro" id="IPR003594">
    <property type="entry name" value="HATPase_dom"/>
</dbReference>
<feature type="domain" description="Response regulatory" evidence="20">
    <location>
        <begin position="581"/>
        <end position="702"/>
    </location>
</feature>
<dbReference type="PANTHER" id="PTHR45339:SF1">
    <property type="entry name" value="HYBRID SIGNAL TRANSDUCTION HISTIDINE KINASE J"/>
    <property type="match status" value="1"/>
</dbReference>
<dbReference type="SMART" id="SM00388">
    <property type="entry name" value="HisKA"/>
    <property type="match status" value="1"/>
</dbReference>
<accession>A0A1I3QHH8</accession>
<evidence type="ECO:0000313" key="23">
    <source>
        <dbReference type="Proteomes" id="UP000199518"/>
    </source>
</evidence>
<dbReference type="OrthoDB" id="9813394at2"/>
<dbReference type="Pfam" id="PF00512">
    <property type="entry name" value="HisKA"/>
    <property type="match status" value="1"/>
</dbReference>
<feature type="coiled-coil region" evidence="18">
    <location>
        <begin position="282"/>
        <end position="336"/>
    </location>
</feature>
<evidence type="ECO:0000313" key="22">
    <source>
        <dbReference type="EMBL" id="SFJ33614.1"/>
    </source>
</evidence>
<evidence type="ECO:0000256" key="2">
    <source>
        <dbReference type="ARBA" id="ARBA00004651"/>
    </source>
</evidence>
<dbReference type="SUPFAM" id="SSF55874">
    <property type="entry name" value="ATPase domain of HSP90 chaperone/DNA topoisomerase II/histidine kinase"/>
    <property type="match status" value="1"/>
</dbReference>
<evidence type="ECO:0000256" key="9">
    <source>
        <dbReference type="ARBA" id="ARBA00022777"/>
    </source>
</evidence>
<feature type="domain" description="HPt" evidence="21">
    <location>
        <begin position="884"/>
        <end position="980"/>
    </location>
</feature>
<evidence type="ECO:0000256" key="10">
    <source>
        <dbReference type="ARBA" id="ARBA00022840"/>
    </source>
</evidence>
<feature type="domain" description="Response regulatory" evidence="20">
    <location>
        <begin position="141"/>
        <end position="259"/>
    </location>
</feature>
<evidence type="ECO:0000256" key="11">
    <source>
        <dbReference type="ARBA" id="ARBA00022989"/>
    </source>
</evidence>
<dbReference type="SMART" id="SM00073">
    <property type="entry name" value="HPT"/>
    <property type="match status" value="1"/>
</dbReference>
<dbReference type="CDD" id="cd00156">
    <property type="entry name" value="REC"/>
    <property type="match status" value="1"/>
</dbReference>
<evidence type="ECO:0000259" key="19">
    <source>
        <dbReference type="PROSITE" id="PS50109"/>
    </source>
</evidence>
<comment type="subunit">
    <text evidence="14">At low DSF concentrations, interacts with RpfF.</text>
</comment>
<evidence type="ECO:0000259" key="21">
    <source>
        <dbReference type="PROSITE" id="PS50894"/>
    </source>
</evidence>
<keyword evidence="8" id="KW-0547">Nucleotide-binding</keyword>
<feature type="modified residue" description="4-aspartylphosphate" evidence="17">
    <location>
        <position position="190"/>
    </location>
</feature>
<dbReference type="PROSITE" id="PS50110">
    <property type="entry name" value="RESPONSE_REGULATORY"/>
    <property type="match status" value="4"/>
</dbReference>
<dbReference type="Pfam" id="PF02518">
    <property type="entry name" value="HATPase_c"/>
    <property type="match status" value="1"/>
</dbReference>
<comment type="subcellular location">
    <subcellularLocation>
        <location evidence="2">Cell membrane</location>
        <topology evidence="2">Multi-pass membrane protein</topology>
    </subcellularLocation>
</comment>
<dbReference type="InterPro" id="IPR011006">
    <property type="entry name" value="CheY-like_superfamily"/>
</dbReference>
<feature type="domain" description="Response regulatory" evidence="20">
    <location>
        <begin position="724"/>
        <end position="842"/>
    </location>
</feature>
<dbReference type="PANTHER" id="PTHR45339">
    <property type="entry name" value="HYBRID SIGNAL TRANSDUCTION HISTIDINE KINASE J"/>
    <property type="match status" value="1"/>
</dbReference>
<dbReference type="InterPro" id="IPR036097">
    <property type="entry name" value="HisK_dim/P_sf"/>
</dbReference>
<evidence type="ECO:0000256" key="1">
    <source>
        <dbReference type="ARBA" id="ARBA00000085"/>
    </source>
</evidence>
<evidence type="ECO:0000256" key="18">
    <source>
        <dbReference type="SAM" id="Coils"/>
    </source>
</evidence>
<evidence type="ECO:0000256" key="4">
    <source>
        <dbReference type="ARBA" id="ARBA00022475"/>
    </source>
</evidence>
<feature type="modified residue" description="Phosphohistidine" evidence="16">
    <location>
        <position position="923"/>
    </location>
</feature>
<dbReference type="GO" id="GO:0005886">
    <property type="term" value="C:plasma membrane"/>
    <property type="evidence" value="ECO:0007669"/>
    <property type="project" value="UniProtKB-SubCell"/>
</dbReference>
<dbReference type="Pfam" id="PF00072">
    <property type="entry name" value="Response_reg"/>
    <property type="match status" value="4"/>
</dbReference>
<dbReference type="InterPro" id="IPR036890">
    <property type="entry name" value="HATPase_C_sf"/>
</dbReference>
<evidence type="ECO:0000256" key="7">
    <source>
        <dbReference type="ARBA" id="ARBA00022692"/>
    </source>
</evidence>
<dbReference type="CDD" id="cd00088">
    <property type="entry name" value="HPT"/>
    <property type="match status" value="1"/>
</dbReference>
<feature type="domain" description="Histidine kinase" evidence="19">
    <location>
        <begin position="343"/>
        <end position="564"/>
    </location>
</feature>
<organism evidence="22 23">
    <name type="scientific">Planctomicrobium piriforme</name>
    <dbReference type="NCBI Taxonomy" id="1576369"/>
    <lineage>
        <taxon>Bacteria</taxon>
        <taxon>Pseudomonadati</taxon>
        <taxon>Planctomycetota</taxon>
        <taxon>Planctomycetia</taxon>
        <taxon>Planctomycetales</taxon>
        <taxon>Planctomycetaceae</taxon>
        <taxon>Planctomicrobium</taxon>
    </lineage>
</organism>
<evidence type="ECO:0000256" key="15">
    <source>
        <dbReference type="ARBA" id="ARBA00068150"/>
    </source>
</evidence>
<keyword evidence="6" id="KW-0808">Transferase</keyword>
<dbReference type="InterPro" id="IPR004358">
    <property type="entry name" value="Sig_transdc_His_kin-like_C"/>
</dbReference>
<dbReference type="PROSITE" id="PS50894">
    <property type="entry name" value="HPT"/>
    <property type="match status" value="1"/>
</dbReference>
<dbReference type="CDD" id="cd00082">
    <property type="entry name" value="HisKA"/>
    <property type="match status" value="1"/>
</dbReference>
<evidence type="ECO:0000256" key="5">
    <source>
        <dbReference type="ARBA" id="ARBA00022553"/>
    </source>
</evidence>
<dbReference type="Gene3D" id="1.10.287.130">
    <property type="match status" value="1"/>
</dbReference>
<dbReference type="EC" id="2.7.13.3" evidence="3"/>
<feature type="modified residue" description="4-aspartylphosphate" evidence="17">
    <location>
        <position position="52"/>
    </location>
</feature>
<dbReference type="InterPro" id="IPR005467">
    <property type="entry name" value="His_kinase_dom"/>
</dbReference>
<dbReference type="GO" id="GO:0000155">
    <property type="term" value="F:phosphorelay sensor kinase activity"/>
    <property type="evidence" value="ECO:0007669"/>
    <property type="project" value="InterPro"/>
</dbReference>
<dbReference type="FunFam" id="3.30.565.10:FF:000010">
    <property type="entry name" value="Sensor histidine kinase RcsC"/>
    <property type="match status" value="1"/>
</dbReference>
<dbReference type="Gene3D" id="3.40.50.2300">
    <property type="match status" value="4"/>
</dbReference>
<evidence type="ECO:0000256" key="8">
    <source>
        <dbReference type="ARBA" id="ARBA00022741"/>
    </source>
</evidence>
<feature type="modified residue" description="4-aspartylphosphate" evidence="17">
    <location>
        <position position="635"/>
    </location>
</feature>
<keyword evidence="12" id="KW-0902">Two-component regulatory system</keyword>
<dbReference type="RefSeq" id="WP_092054929.1">
    <property type="nucleotide sequence ID" value="NZ_FOQD01000018.1"/>
</dbReference>
<dbReference type="InterPro" id="IPR001789">
    <property type="entry name" value="Sig_transdc_resp-reg_receiver"/>
</dbReference>
<gene>
    <name evidence="22" type="ORF">SAMN05421753_118101</name>
</gene>
<dbReference type="AlphaFoldDB" id="A0A1I3QHH8"/>
<feature type="modified residue" description="4-aspartylphosphate" evidence="17">
    <location>
        <position position="773"/>
    </location>
</feature>
<dbReference type="GO" id="GO:0005524">
    <property type="term" value="F:ATP binding"/>
    <property type="evidence" value="ECO:0007669"/>
    <property type="project" value="UniProtKB-KW"/>
</dbReference>
<dbReference type="EMBL" id="FOQD01000018">
    <property type="protein sequence ID" value="SFJ33614.1"/>
    <property type="molecule type" value="Genomic_DNA"/>
</dbReference>
<keyword evidence="9 22" id="KW-0418">Kinase</keyword>
<dbReference type="InterPro" id="IPR003661">
    <property type="entry name" value="HisK_dim/P_dom"/>
</dbReference>
<sequence length="980" mass="107788">MSDILLIEDSRIQALTYRRLLEQAGYRVRHAETAERAFAECRTAFPDLILLDQHLADRSGLEICRHIKTDPALQLIPILVLTGSQREQDHIAALEAGADHFLSKEESHSSLLAVIDSLLKNALPVQADDSDSSSRIPGGIRLLAIDDSQTYLAELTRLLTDSGFHVTAVSSGQEAMRMLEREPFQVAVVDVMMPEMNGFELCRLARDWADRNHRQLGLLMLSGMESRQNLIEALESGADDFVSKKQETEVILAHVKSLVRRVRVMRHHHQVQEKSVTQELALREEAWKRREAEDRAQFAESRAALADELQKVADELSRSKRELEFAKEAAEAASNAKSEFLANMSHEIRTPMNGIMGMLELLTKTRLSSQQSDYATMAHQSAQALLRLLDDILDFSKIEAGKLELEQVEFSLQETVGRALRVMGVRAQEKGLELTCRIIPGTPDRLVGDPGRLQQVLLNLVSNAVKFTARGDIDVTIRSEAVSPNSVRLHVAVSDTGIGIAPEDQARIFKAFSQADTSTTRRYGGTGLGLSICAKLVGMMHGNIGMQSQPGEGTTCAFDCLVELAPGEPDDKTQQELAGLSVLIIDSHDKSRQVIEEVLQSWKMRSVLAASADTAIAAMRQALASSDPFDIVILDDRIPGLTSIELANRLAELQPKHPTPVLILSPRLEQADLEQMRPAGVRGFLLKPVIAGDLLRSLRQVRGLDHSDTPAITEGQSTQARPLRILLAEDSLINQRVAVEFLRRWQHEVTIVGDGQAAVNAAIEQPFDLVLMDLQMPVMDGREATAVIREWEREHGGHIPIVAMTAEAMAGERDRCLAAGMDEYVTKPIDSAALFKVISTLPDSRHPSAAFPAPVASAGARQASAASDDCGLDWEFAAGLMGGDEQLVAGLAEILRVQAPEYLQNMQSELAASDFETLERTAHSLKGTASYFRLPDLVDTAQQIETLARDQRAAEISTHLFALQPCIEKLVSHLNQRIGQ</sequence>
<comment type="catalytic activity">
    <reaction evidence="1">
        <text>ATP + protein L-histidine = ADP + protein N-phospho-L-histidine.</text>
        <dbReference type="EC" id="2.7.13.3"/>
    </reaction>
</comment>
<dbReference type="SUPFAM" id="SSF47226">
    <property type="entry name" value="Histidine-containing phosphotransfer domain, HPT domain"/>
    <property type="match status" value="1"/>
</dbReference>
<dbReference type="FunFam" id="1.10.287.130:FF:000002">
    <property type="entry name" value="Two-component osmosensing histidine kinase"/>
    <property type="match status" value="1"/>
</dbReference>
<evidence type="ECO:0000256" key="14">
    <source>
        <dbReference type="ARBA" id="ARBA00064003"/>
    </source>
</evidence>
<dbReference type="STRING" id="1576369.SAMN05421753_118101"/>
<dbReference type="CDD" id="cd17546">
    <property type="entry name" value="REC_hyHK_CKI1_RcsC-like"/>
    <property type="match status" value="1"/>
</dbReference>
<evidence type="ECO:0000256" key="16">
    <source>
        <dbReference type="PROSITE-ProRule" id="PRU00110"/>
    </source>
</evidence>
<keyword evidence="23" id="KW-1185">Reference proteome</keyword>
<feature type="domain" description="Response regulatory" evidence="20">
    <location>
        <begin position="3"/>
        <end position="119"/>
    </location>
</feature>
<evidence type="ECO:0000256" key="12">
    <source>
        <dbReference type="ARBA" id="ARBA00023012"/>
    </source>
</evidence>